<protein>
    <submittedName>
        <fullName evidence="1">39580_t:CDS:1</fullName>
    </submittedName>
</protein>
<keyword evidence="2" id="KW-1185">Reference proteome</keyword>
<sequence length="51" mass="5800">ISFAWLSSFIYNSNADLTRIKSDAMIRVQVESTKRRNSESLALDESSKVAY</sequence>
<gene>
    <name evidence="1" type="ORF">GMARGA_LOCUS11337</name>
</gene>
<accession>A0ABN7UX57</accession>
<feature type="non-terminal residue" evidence="1">
    <location>
        <position position="1"/>
    </location>
</feature>
<evidence type="ECO:0000313" key="2">
    <source>
        <dbReference type="Proteomes" id="UP000789901"/>
    </source>
</evidence>
<dbReference type="Proteomes" id="UP000789901">
    <property type="component" value="Unassembled WGS sequence"/>
</dbReference>
<dbReference type="EMBL" id="CAJVQB010006610">
    <property type="protein sequence ID" value="CAG8688214.1"/>
    <property type="molecule type" value="Genomic_DNA"/>
</dbReference>
<organism evidence="1 2">
    <name type="scientific">Gigaspora margarita</name>
    <dbReference type="NCBI Taxonomy" id="4874"/>
    <lineage>
        <taxon>Eukaryota</taxon>
        <taxon>Fungi</taxon>
        <taxon>Fungi incertae sedis</taxon>
        <taxon>Mucoromycota</taxon>
        <taxon>Glomeromycotina</taxon>
        <taxon>Glomeromycetes</taxon>
        <taxon>Diversisporales</taxon>
        <taxon>Gigasporaceae</taxon>
        <taxon>Gigaspora</taxon>
    </lineage>
</organism>
<name>A0ABN7UX57_GIGMA</name>
<evidence type="ECO:0000313" key="1">
    <source>
        <dbReference type="EMBL" id="CAG8688214.1"/>
    </source>
</evidence>
<reference evidence="1 2" key="1">
    <citation type="submission" date="2021-06" db="EMBL/GenBank/DDBJ databases">
        <authorList>
            <person name="Kallberg Y."/>
            <person name="Tangrot J."/>
            <person name="Rosling A."/>
        </authorList>
    </citation>
    <scope>NUCLEOTIDE SEQUENCE [LARGE SCALE GENOMIC DNA]</scope>
    <source>
        <strain evidence="1 2">120-4 pot B 10/14</strain>
    </source>
</reference>
<comment type="caution">
    <text evidence="1">The sequence shown here is derived from an EMBL/GenBank/DDBJ whole genome shotgun (WGS) entry which is preliminary data.</text>
</comment>
<proteinExistence type="predicted"/>